<keyword evidence="5" id="KW-0378">Hydrolase</keyword>
<dbReference type="PANTHER" id="PTHR30153:SF2">
    <property type="entry name" value="REPLICATIVE DNA HELICASE"/>
    <property type="match status" value="1"/>
</dbReference>
<comment type="catalytic activity">
    <reaction evidence="11">
        <text>ATP + H2O = ADP + phosphate + H(+)</text>
        <dbReference type="Rhea" id="RHEA:13065"/>
        <dbReference type="ChEBI" id="CHEBI:15377"/>
        <dbReference type="ChEBI" id="CHEBI:15378"/>
        <dbReference type="ChEBI" id="CHEBI:30616"/>
        <dbReference type="ChEBI" id="CHEBI:43474"/>
        <dbReference type="ChEBI" id="CHEBI:456216"/>
        <dbReference type="EC" id="5.6.2.3"/>
    </reaction>
</comment>
<evidence type="ECO:0000256" key="11">
    <source>
        <dbReference type="ARBA" id="ARBA00048954"/>
    </source>
</evidence>
<dbReference type="PANTHER" id="PTHR30153">
    <property type="entry name" value="REPLICATIVE DNA HELICASE DNAB"/>
    <property type="match status" value="1"/>
</dbReference>
<evidence type="ECO:0000256" key="1">
    <source>
        <dbReference type="ARBA" id="ARBA00008428"/>
    </source>
</evidence>
<evidence type="ECO:0000256" key="10">
    <source>
        <dbReference type="ARBA" id="ARBA00044969"/>
    </source>
</evidence>
<organism evidence="13 14">
    <name type="scientific">Brevundimonas vesicularis</name>
    <name type="common">Pseudomonas vesicularis</name>
    <dbReference type="NCBI Taxonomy" id="41276"/>
    <lineage>
        <taxon>Bacteria</taxon>
        <taxon>Pseudomonadati</taxon>
        <taxon>Pseudomonadota</taxon>
        <taxon>Alphaproteobacteria</taxon>
        <taxon>Caulobacterales</taxon>
        <taxon>Caulobacteraceae</taxon>
        <taxon>Brevundimonas</taxon>
    </lineage>
</organism>
<dbReference type="Pfam" id="PF00772">
    <property type="entry name" value="DnaB"/>
    <property type="match status" value="1"/>
</dbReference>
<keyword evidence="9" id="KW-0413">Isomerase</keyword>
<keyword evidence="3" id="KW-0235">DNA replication</keyword>
<dbReference type="GO" id="GO:0016787">
    <property type="term" value="F:hydrolase activity"/>
    <property type="evidence" value="ECO:0007669"/>
    <property type="project" value="UniProtKB-KW"/>
</dbReference>
<evidence type="ECO:0000256" key="3">
    <source>
        <dbReference type="ARBA" id="ARBA00022705"/>
    </source>
</evidence>
<keyword evidence="2" id="KW-0639">Primosome</keyword>
<dbReference type="InterPro" id="IPR016136">
    <property type="entry name" value="DNA_helicase_N/primase_C"/>
</dbReference>
<evidence type="ECO:0000256" key="8">
    <source>
        <dbReference type="ARBA" id="ARBA00023125"/>
    </source>
</evidence>
<dbReference type="InterPro" id="IPR007694">
    <property type="entry name" value="DNA_helicase_DnaB-like_C"/>
</dbReference>
<dbReference type="GO" id="GO:0043139">
    <property type="term" value="F:5'-3' DNA helicase activity"/>
    <property type="evidence" value="ECO:0007669"/>
    <property type="project" value="UniProtKB-EC"/>
</dbReference>
<evidence type="ECO:0000256" key="6">
    <source>
        <dbReference type="ARBA" id="ARBA00022806"/>
    </source>
</evidence>
<dbReference type="SMART" id="SM00382">
    <property type="entry name" value="AAA"/>
    <property type="match status" value="1"/>
</dbReference>
<dbReference type="PROSITE" id="PS51199">
    <property type="entry name" value="SF4_HELICASE"/>
    <property type="match status" value="1"/>
</dbReference>
<evidence type="ECO:0000256" key="4">
    <source>
        <dbReference type="ARBA" id="ARBA00022741"/>
    </source>
</evidence>
<name>A0A1Z3U7I1_BREVE</name>
<evidence type="ECO:0000313" key="14">
    <source>
        <dbReference type="Proteomes" id="UP000197050"/>
    </source>
</evidence>
<accession>A0A1Z3U7I1</accession>
<gene>
    <name evidence="13" type="ORF">CEP68_06185</name>
</gene>
<evidence type="ECO:0000256" key="5">
    <source>
        <dbReference type="ARBA" id="ARBA00022801"/>
    </source>
</evidence>
<dbReference type="GO" id="GO:0005829">
    <property type="term" value="C:cytosol"/>
    <property type="evidence" value="ECO:0007669"/>
    <property type="project" value="TreeGrafter"/>
</dbReference>
<keyword evidence="7" id="KW-0067">ATP-binding</keyword>
<dbReference type="GO" id="GO:0006269">
    <property type="term" value="P:DNA replication, synthesis of primer"/>
    <property type="evidence" value="ECO:0007669"/>
    <property type="project" value="UniProtKB-KW"/>
</dbReference>
<keyword evidence="4" id="KW-0547">Nucleotide-binding</keyword>
<dbReference type="AlphaFoldDB" id="A0A1Z3U7I1"/>
<dbReference type="GO" id="GO:1990077">
    <property type="term" value="C:primosome complex"/>
    <property type="evidence" value="ECO:0007669"/>
    <property type="project" value="UniProtKB-KW"/>
</dbReference>
<evidence type="ECO:0000313" key="13">
    <source>
        <dbReference type="EMBL" id="ASE39120.1"/>
    </source>
</evidence>
<dbReference type="InterPro" id="IPR003593">
    <property type="entry name" value="AAA+_ATPase"/>
</dbReference>
<dbReference type="Gene3D" id="3.40.50.300">
    <property type="entry name" value="P-loop containing nucleotide triphosphate hydrolases"/>
    <property type="match status" value="1"/>
</dbReference>
<dbReference type="Pfam" id="PF03796">
    <property type="entry name" value="DnaB_C"/>
    <property type="match status" value="1"/>
</dbReference>
<dbReference type="KEGG" id="bvc:CEP68_06185"/>
<feature type="domain" description="SF4 helicase" evidence="12">
    <location>
        <begin position="194"/>
        <end position="494"/>
    </location>
</feature>
<evidence type="ECO:0000259" key="12">
    <source>
        <dbReference type="PROSITE" id="PS51199"/>
    </source>
</evidence>
<dbReference type="GO" id="GO:0005524">
    <property type="term" value="F:ATP binding"/>
    <property type="evidence" value="ECO:0007669"/>
    <property type="project" value="UniProtKB-KW"/>
</dbReference>
<dbReference type="Proteomes" id="UP000197050">
    <property type="component" value="Chromosome"/>
</dbReference>
<dbReference type="EC" id="5.6.2.3" evidence="10"/>
<comment type="similarity">
    <text evidence="1">Belongs to the helicase family. DnaB subfamily.</text>
</comment>
<keyword evidence="6" id="KW-0347">Helicase</keyword>
<dbReference type="InterPro" id="IPR007693">
    <property type="entry name" value="DNA_helicase_DnaB-like_N"/>
</dbReference>
<sequence>MLPARPREHQAIAGGCVNPFTTAPIPSVAWSPDAELEIIGATLYAPELCSSALERLTPDHFYDPVSSRIWTAILAMHSAGQGLDPIAVGHSLGVDEGFENAGGIGLLADLIDKASPPAAGQLTDVLCDLFLRRALDSVARTTIDRARNTADASGEDILSDLEATAASISQYASTASAWIAAGDMVAQAIETAIAKKGLIRFPVGIKEIDAKLGGLNAGETTAVAGWTGMGKSIAGLQIAKANGSAGKGVAYFSLEMTEVPMAMRLACDIAFRRDAPIFSGETSNIVINKAIQGDLTDSQVIDLWEAQRVAEGWPIYFDTRPNLTVRQMEAATVRLHRKWAKAGIEPGPVIIDHIGKVRPYVERRGSVTAETRDVANDLDAMAKRLGVPVVVLSQLNRTVEQGHGKDKRPTLSSIKDSGALAENSRQVILLYRPEYYLLEPLEHEDDEAKADRVEQLQKVRNHFYWIIAKNSNGPPGQVLTYCSAASSAVRDWNP</sequence>
<evidence type="ECO:0000256" key="7">
    <source>
        <dbReference type="ARBA" id="ARBA00022840"/>
    </source>
</evidence>
<evidence type="ECO:0000256" key="2">
    <source>
        <dbReference type="ARBA" id="ARBA00022515"/>
    </source>
</evidence>
<dbReference type="SUPFAM" id="SSF52540">
    <property type="entry name" value="P-loop containing nucleoside triphosphate hydrolases"/>
    <property type="match status" value="1"/>
</dbReference>
<dbReference type="InterPro" id="IPR027417">
    <property type="entry name" value="P-loop_NTPase"/>
</dbReference>
<proteinExistence type="inferred from homology"/>
<dbReference type="InterPro" id="IPR036185">
    <property type="entry name" value="DNA_heli_DnaB-like_N_sf"/>
</dbReference>
<reference evidence="14" key="1">
    <citation type="submission" date="2017-06" db="EMBL/GenBank/DDBJ databases">
        <title>FDA dAtabase for Regulatory Grade micrObial Sequences (FDA-ARGOS): Supporting development and validation of Infectious Disease Dx tests.</title>
        <authorList>
            <person name="Minogue T."/>
            <person name="Wolcott M."/>
            <person name="Wasieloski L."/>
            <person name="Aguilar W."/>
            <person name="Moore D."/>
            <person name="Tallon L."/>
            <person name="Sadzewicz L."/>
            <person name="Sengamalay N."/>
            <person name="Ott S."/>
            <person name="Godinez A."/>
            <person name="Nagaraj S."/>
            <person name="Nadendla S."/>
            <person name="Geyer C."/>
            <person name="Sichtig H."/>
        </authorList>
    </citation>
    <scope>NUCLEOTIDE SEQUENCE [LARGE SCALE GENOMIC DNA]</scope>
    <source>
        <strain evidence="14">FDAARGOS_289</strain>
    </source>
</reference>
<dbReference type="SUPFAM" id="SSF48024">
    <property type="entry name" value="N-terminal domain of DnaB helicase"/>
    <property type="match status" value="1"/>
</dbReference>
<dbReference type="EMBL" id="CP022048">
    <property type="protein sequence ID" value="ASE39120.1"/>
    <property type="molecule type" value="Genomic_DNA"/>
</dbReference>
<keyword evidence="8" id="KW-0238">DNA-binding</keyword>
<protein>
    <recommendedName>
        <fullName evidence="10">DNA 5'-3' helicase</fullName>
        <ecNumber evidence="10">5.6.2.3</ecNumber>
    </recommendedName>
</protein>
<evidence type="ECO:0000256" key="9">
    <source>
        <dbReference type="ARBA" id="ARBA00023235"/>
    </source>
</evidence>
<dbReference type="GO" id="GO:0003677">
    <property type="term" value="F:DNA binding"/>
    <property type="evidence" value="ECO:0007669"/>
    <property type="project" value="UniProtKB-KW"/>
</dbReference>
<dbReference type="Gene3D" id="1.10.860.10">
    <property type="entry name" value="DNAb Helicase, Chain A"/>
    <property type="match status" value="1"/>
</dbReference>